<dbReference type="InterPro" id="IPR003329">
    <property type="entry name" value="Cytidylyl_trans"/>
</dbReference>
<evidence type="ECO:0000313" key="2">
    <source>
        <dbReference type="Proteomes" id="UP000580568"/>
    </source>
</evidence>
<name>A0A6V8SKM4_9CLOT</name>
<proteinExistence type="predicted"/>
<dbReference type="PANTHER" id="PTHR21485:SF6">
    <property type="entry name" value="N-ACYLNEURAMINATE CYTIDYLYLTRANSFERASE-RELATED"/>
    <property type="match status" value="1"/>
</dbReference>
<organism evidence="1 2">
    <name type="scientific">Clostridium fungisolvens</name>
    <dbReference type="NCBI Taxonomy" id="1604897"/>
    <lineage>
        <taxon>Bacteria</taxon>
        <taxon>Bacillati</taxon>
        <taxon>Bacillota</taxon>
        <taxon>Clostridia</taxon>
        <taxon>Eubacteriales</taxon>
        <taxon>Clostridiaceae</taxon>
        <taxon>Clostridium</taxon>
    </lineage>
</organism>
<comment type="caution">
    <text evidence="1">The sequence shown here is derived from an EMBL/GenBank/DDBJ whole genome shotgun (WGS) entry which is preliminary data.</text>
</comment>
<dbReference type="Proteomes" id="UP000580568">
    <property type="component" value="Unassembled WGS sequence"/>
</dbReference>
<dbReference type="GO" id="GO:0008781">
    <property type="term" value="F:N-acylneuraminate cytidylyltransferase activity"/>
    <property type="evidence" value="ECO:0007669"/>
    <property type="project" value="TreeGrafter"/>
</dbReference>
<protein>
    <submittedName>
        <fullName evidence="1">N-acylneuraminate cytidylyltransferase</fullName>
    </submittedName>
</protein>
<dbReference type="CDD" id="cd02513">
    <property type="entry name" value="CMP-NeuAc_Synthase"/>
    <property type="match status" value="1"/>
</dbReference>
<dbReference type="AlphaFoldDB" id="A0A6V8SKM4"/>
<dbReference type="InterPro" id="IPR029044">
    <property type="entry name" value="Nucleotide-diphossugar_trans"/>
</dbReference>
<sequence length="232" mass="26823">MKYKHLAIIPARSGSKGIKDKNVKELNGKPMIAYTIEAAIKANIYDYIYVSTDSEVYADISKKYGAKVPFVRPDFISKDSSTTNDVIEYTINKFKEMGYEFENFSILQPTSPLRSYKHIVEANEMFVSKKANSVIGICEAEHSPLWCNTVNEDLSMENFIVIENNKNRQTLKKYYRINGAIYISNTECFLKYKNFYGSKSFAYIMDKQSSVDIDDMFDFKFAEYLLTQRTIN</sequence>
<dbReference type="Pfam" id="PF02348">
    <property type="entry name" value="CTP_transf_3"/>
    <property type="match status" value="1"/>
</dbReference>
<dbReference type="PANTHER" id="PTHR21485">
    <property type="entry name" value="HAD SUPERFAMILY MEMBERS CMAS AND KDSC"/>
    <property type="match status" value="1"/>
</dbReference>
<dbReference type="InterPro" id="IPR050793">
    <property type="entry name" value="CMP-NeuNAc_synthase"/>
</dbReference>
<accession>A0A6V8SKM4</accession>
<keyword evidence="1" id="KW-0548">Nucleotidyltransferase</keyword>
<keyword evidence="1" id="KW-0808">Transferase</keyword>
<reference evidence="1 2" key="1">
    <citation type="submission" date="2020-07" db="EMBL/GenBank/DDBJ databases">
        <title>A new beta-1,3-glucan-decomposing anaerobic bacterium isolated from anoxic soil subjected to biological soil disinfestation.</title>
        <authorList>
            <person name="Ueki A."/>
            <person name="Tonouchi A."/>
        </authorList>
    </citation>
    <scope>NUCLEOTIDE SEQUENCE [LARGE SCALE GENOMIC DNA]</scope>
    <source>
        <strain evidence="1 2">TW1</strain>
    </source>
</reference>
<evidence type="ECO:0000313" key="1">
    <source>
        <dbReference type="EMBL" id="GFP77102.1"/>
    </source>
</evidence>
<dbReference type="RefSeq" id="WP_183278491.1">
    <property type="nucleotide sequence ID" value="NZ_BLZR01000001.1"/>
</dbReference>
<keyword evidence="2" id="KW-1185">Reference proteome</keyword>
<gene>
    <name evidence="1" type="ORF">bsdtw1_03216</name>
</gene>
<dbReference type="Gene3D" id="3.90.550.10">
    <property type="entry name" value="Spore Coat Polysaccharide Biosynthesis Protein SpsA, Chain A"/>
    <property type="match status" value="1"/>
</dbReference>
<dbReference type="EMBL" id="BLZR01000001">
    <property type="protein sequence ID" value="GFP77102.1"/>
    <property type="molecule type" value="Genomic_DNA"/>
</dbReference>
<dbReference type="SUPFAM" id="SSF53448">
    <property type="entry name" value="Nucleotide-diphospho-sugar transferases"/>
    <property type="match status" value="1"/>
</dbReference>